<proteinExistence type="predicted"/>
<keyword evidence="3" id="KW-1185">Reference proteome</keyword>
<evidence type="ECO:0000259" key="1">
    <source>
        <dbReference type="PROSITE" id="PS51691"/>
    </source>
</evidence>
<dbReference type="Gene3D" id="2.40.10.120">
    <property type="match status" value="1"/>
</dbReference>
<gene>
    <name evidence="2" type="ORF">LS74_005740</name>
</gene>
<protein>
    <recommendedName>
        <fullName evidence="1">Peptidase S6 domain-containing protein</fullName>
    </recommendedName>
</protein>
<dbReference type="Proteomes" id="UP000029921">
    <property type="component" value="Unassembled WGS sequence"/>
</dbReference>
<dbReference type="GO" id="GO:0004175">
    <property type="term" value="F:endopeptidase activity"/>
    <property type="evidence" value="ECO:0007669"/>
    <property type="project" value="InterPro"/>
</dbReference>
<organism evidence="2 3">
    <name type="scientific">Helicobacter magdeburgensis</name>
    <dbReference type="NCBI Taxonomy" id="471858"/>
    <lineage>
        <taxon>Bacteria</taxon>
        <taxon>Pseudomonadati</taxon>
        <taxon>Campylobacterota</taxon>
        <taxon>Epsilonproteobacteria</taxon>
        <taxon>Campylobacterales</taxon>
        <taxon>Helicobacteraceae</taxon>
        <taxon>Helicobacter</taxon>
    </lineage>
</organism>
<sequence length="89" mass="9391">MRYANSGKFGVAIVLSATLISGLNAQIIYADKFFYRDFLDLGQNKGAFSAGAENVVIHSSKTPGVSMSFEAPIIDQSARSNNGNSTALG</sequence>
<evidence type="ECO:0000313" key="3">
    <source>
        <dbReference type="Proteomes" id="UP000029921"/>
    </source>
</evidence>
<dbReference type="AlphaFoldDB" id="A0A4U8SYV9"/>
<comment type="caution">
    <text evidence="2">The sequence shown here is derived from an EMBL/GenBank/DDBJ whole genome shotgun (WGS) entry which is preliminary data.</text>
</comment>
<name>A0A4U8SYV9_9HELI</name>
<dbReference type="PROSITE" id="PS51691">
    <property type="entry name" value="PEPTIDASE_S6"/>
    <property type="match status" value="1"/>
</dbReference>
<dbReference type="Pfam" id="PF02395">
    <property type="entry name" value="Peptidase_S6"/>
    <property type="match status" value="1"/>
</dbReference>
<dbReference type="EMBL" id="JRPE02000007">
    <property type="protein sequence ID" value="TLD92239.1"/>
    <property type="molecule type" value="Genomic_DNA"/>
</dbReference>
<evidence type="ECO:0000313" key="2">
    <source>
        <dbReference type="EMBL" id="TLD92239.1"/>
    </source>
</evidence>
<reference evidence="2 3" key="1">
    <citation type="journal article" date="2014" name="Genome Announc.">
        <title>Draft genome sequences of eight enterohepatic helicobacter species isolated from both laboratory and wild rodents.</title>
        <authorList>
            <person name="Sheh A."/>
            <person name="Shen Z."/>
            <person name="Fox J.G."/>
        </authorList>
    </citation>
    <scope>NUCLEOTIDE SEQUENCE [LARGE SCALE GENOMIC DNA]</scope>
    <source>
        <strain evidence="2 3">MIT 96-1001</strain>
    </source>
</reference>
<feature type="domain" description="Peptidase S6" evidence="1">
    <location>
        <begin position="27"/>
        <end position="89"/>
    </location>
</feature>
<dbReference type="InterPro" id="IPR030396">
    <property type="entry name" value="Peptidase_S6_dom"/>
</dbReference>
<accession>A0A4U8SYV9</accession>
<dbReference type="RefSeq" id="WP_034587346.1">
    <property type="nucleotide sequence ID" value="NZ_JRPE02000007.1"/>
</dbReference>